<proteinExistence type="predicted"/>
<keyword evidence="1" id="KW-0472">Membrane</keyword>
<name>X1J6K9_9ZZZZ</name>
<evidence type="ECO:0000256" key="1">
    <source>
        <dbReference type="SAM" id="Phobius"/>
    </source>
</evidence>
<sequence>MIPTGFAALAVIGAAVLFYAIGSLVEHHKSQGEIDILTKIIEGRRKEDNH</sequence>
<gene>
    <name evidence="2" type="ORF">S03H2_43891</name>
</gene>
<organism evidence="2">
    <name type="scientific">marine sediment metagenome</name>
    <dbReference type="NCBI Taxonomy" id="412755"/>
    <lineage>
        <taxon>unclassified sequences</taxon>
        <taxon>metagenomes</taxon>
        <taxon>ecological metagenomes</taxon>
    </lineage>
</organism>
<dbReference type="AlphaFoldDB" id="X1J6K9"/>
<accession>X1J6K9</accession>
<feature type="transmembrane region" description="Helical" evidence="1">
    <location>
        <begin position="6"/>
        <end position="25"/>
    </location>
</feature>
<keyword evidence="1" id="KW-1133">Transmembrane helix</keyword>
<evidence type="ECO:0000313" key="2">
    <source>
        <dbReference type="EMBL" id="GAH73949.1"/>
    </source>
</evidence>
<reference evidence="2" key="1">
    <citation type="journal article" date="2014" name="Front. Microbiol.">
        <title>High frequency of phylogenetically diverse reductive dehalogenase-homologous genes in deep subseafloor sedimentary metagenomes.</title>
        <authorList>
            <person name="Kawai M."/>
            <person name="Futagami T."/>
            <person name="Toyoda A."/>
            <person name="Takaki Y."/>
            <person name="Nishi S."/>
            <person name="Hori S."/>
            <person name="Arai W."/>
            <person name="Tsubouchi T."/>
            <person name="Morono Y."/>
            <person name="Uchiyama I."/>
            <person name="Ito T."/>
            <person name="Fujiyama A."/>
            <person name="Inagaki F."/>
            <person name="Takami H."/>
        </authorList>
    </citation>
    <scope>NUCLEOTIDE SEQUENCE</scope>
    <source>
        <strain evidence="2">Expedition CK06-06</strain>
    </source>
</reference>
<dbReference type="EMBL" id="BARU01027417">
    <property type="protein sequence ID" value="GAH73949.1"/>
    <property type="molecule type" value="Genomic_DNA"/>
</dbReference>
<keyword evidence="1" id="KW-0812">Transmembrane</keyword>
<comment type="caution">
    <text evidence="2">The sequence shown here is derived from an EMBL/GenBank/DDBJ whole genome shotgun (WGS) entry which is preliminary data.</text>
</comment>
<protein>
    <submittedName>
        <fullName evidence="2">Uncharacterized protein</fullName>
    </submittedName>
</protein>